<evidence type="ECO:0000313" key="3">
    <source>
        <dbReference type="EMBL" id="CAF1272718.1"/>
    </source>
</evidence>
<name>A0A814X2I1_ADIRI</name>
<dbReference type="EMBL" id="CAJNOJ010000151">
    <property type="protein sequence ID" value="CAF1205795.1"/>
    <property type="molecule type" value="Genomic_DNA"/>
</dbReference>
<evidence type="ECO:0000313" key="2">
    <source>
        <dbReference type="EMBL" id="CAF1205795.1"/>
    </source>
</evidence>
<dbReference type="OrthoDB" id="9975473at2759"/>
<dbReference type="AlphaFoldDB" id="A0A814X2I1"/>
<comment type="caution">
    <text evidence="2">The sequence shown here is derived from an EMBL/GenBank/DDBJ whole genome shotgun (WGS) entry which is preliminary data.</text>
</comment>
<keyword evidence="4" id="KW-1185">Reference proteome</keyword>
<evidence type="ECO:0000256" key="1">
    <source>
        <dbReference type="SAM" id="SignalP"/>
    </source>
</evidence>
<evidence type="ECO:0000313" key="5">
    <source>
        <dbReference type="Proteomes" id="UP000663852"/>
    </source>
</evidence>
<dbReference type="EMBL" id="CAJNOR010002284">
    <property type="protein sequence ID" value="CAF1272718.1"/>
    <property type="molecule type" value="Genomic_DNA"/>
</dbReference>
<dbReference type="Proteomes" id="UP000663852">
    <property type="component" value="Unassembled WGS sequence"/>
</dbReference>
<evidence type="ECO:0000313" key="4">
    <source>
        <dbReference type="Proteomes" id="UP000663828"/>
    </source>
</evidence>
<reference evidence="2" key="1">
    <citation type="submission" date="2021-02" db="EMBL/GenBank/DDBJ databases">
        <authorList>
            <person name="Nowell W R."/>
        </authorList>
    </citation>
    <scope>NUCLEOTIDE SEQUENCE</scope>
</reference>
<feature type="signal peptide" evidence="1">
    <location>
        <begin position="1"/>
        <end position="27"/>
    </location>
</feature>
<organism evidence="2 5">
    <name type="scientific">Adineta ricciae</name>
    <name type="common">Rotifer</name>
    <dbReference type="NCBI Taxonomy" id="249248"/>
    <lineage>
        <taxon>Eukaryota</taxon>
        <taxon>Metazoa</taxon>
        <taxon>Spiralia</taxon>
        <taxon>Gnathifera</taxon>
        <taxon>Rotifera</taxon>
        <taxon>Eurotatoria</taxon>
        <taxon>Bdelloidea</taxon>
        <taxon>Adinetida</taxon>
        <taxon>Adinetidae</taxon>
        <taxon>Adineta</taxon>
    </lineage>
</organism>
<dbReference type="Proteomes" id="UP000663828">
    <property type="component" value="Unassembled WGS sequence"/>
</dbReference>
<keyword evidence="1" id="KW-0732">Signal</keyword>
<feature type="chain" id="PRO_5035685687" evidence="1">
    <location>
        <begin position="28"/>
        <end position="94"/>
    </location>
</feature>
<gene>
    <name evidence="2" type="ORF">EDS130_LOCUS25618</name>
    <name evidence="3" type="ORF">XAT740_LOCUS27384</name>
</gene>
<accession>A0A814X2I1</accession>
<proteinExistence type="predicted"/>
<sequence length="94" mass="11099">MISITNLIKFLFVFTFLICCQIQLTSGSANTQDINDMDFNDHLYETLPAERRLFHENFRRASLRYQPHVLYKKASLRPIIGQNGKLTFVKRDQF</sequence>
<protein>
    <submittedName>
        <fullName evidence="2">Uncharacterized protein</fullName>
    </submittedName>
</protein>